<comment type="caution">
    <text evidence="1">The sequence shown here is derived from an EMBL/GenBank/DDBJ whole genome shotgun (WGS) entry which is preliminary data.</text>
</comment>
<keyword evidence="2" id="KW-1185">Reference proteome</keyword>
<name>A0ABR2JF06_9EUKA</name>
<accession>A0ABR2JF06</accession>
<proteinExistence type="predicted"/>
<dbReference type="EMBL" id="JAPFFF010000012">
    <property type="protein sequence ID" value="KAK8876522.1"/>
    <property type="molecule type" value="Genomic_DNA"/>
</dbReference>
<sequence>MITFLNDSHPQKVNGSIDITEFGIDISLSKAQPLNEYDPMYVTEFGIFICTDDAHSKNE</sequence>
<gene>
    <name evidence="1" type="ORF">M9Y10_006736</name>
</gene>
<evidence type="ECO:0000313" key="2">
    <source>
        <dbReference type="Proteomes" id="UP001470230"/>
    </source>
</evidence>
<dbReference type="Proteomes" id="UP001470230">
    <property type="component" value="Unassembled WGS sequence"/>
</dbReference>
<protein>
    <submittedName>
        <fullName evidence="1">Uncharacterized protein</fullName>
    </submittedName>
</protein>
<evidence type="ECO:0000313" key="1">
    <source>
        <dbReference type="EMBL" id="KAK8876522.1"/>
    </source>
</evidence>
<organism evidence="1 2">
    <name type="scientific">Tritrichomonas musculus</name>
    <dbReference type="NCBI Taxonomy" id="1915356"/>
    <lineage>
        <taxon>Eukaryota</taxon>
        <taxon>Metamonada</taxon>
        <taxon>Parabasalia</taxon>
        <taxon>Tritrichomonadida</taxon>
        <taxon>Tritrichomonadidae</taxon>
        <taxon>Tritrichomonas</taxon>
    </lineage>
</organism>
<reference evidence="1 2" key="1">
    <citation type="submission" date="2024-04" db="EMBL/GenBank/DDBJ databases">
        <title>Tritrichomonas musculus Genome.</title>
        <authorList>
            <person name="Alves-Ferreira E."/>
            <person name="Grigg M."/>
            <person name="Lorenzi H."/>
            <person name="Galac M."/>
        </authorList>
    </citation>
    <scope>NUCLEOTIDE SEQUENCE [LARGE SCALE GENOMIC DNA]</scope>
    <source>
        <strain evidence="1 2">EAF2021</strain>
    </source>
</reference>